<dbReference type="AlphaFoldDB" id="A0A8J3XJL1"/>
<name>A0A8J3XJL1_9ACTN</name>
<dbReference type="Proteomes" id="UP000622547">
    <property type="component" value="Unassembled WGS sequence"/>
</dbReference>
<evidence type="ECO:0000313" key="3">
    <source>
        <dbReference type="Proteomes" id="UP000622547"/>
    </source>
</evidence>
<organism evidence="2 3">
    <name type="scientific">Planotetraspora phitsanulokensis</name>
    <dbReference type="NCBI Taxonomy" id="575192"/>
    <lineage>
        <taxon>Bacteria</taxon>
        <taxon>Bacillati</taxon>
        <taxon>Actinomycetota</taxon>
        <taxon>Actinomycetes</taxon>
        <taxon>Streptosporangiales</taxon>
        <taxon>Streptosporangiaceae</taxon>
        <taxon>Planotetraspora</taxon>
    </lineage>
</organism>
<dbReference type="EMBL" id="BOOP01000055">
    <property type="protein sequence ID" value="GII43310.1"/>
    <property type="molecule type" value="Genomic_DNA"/>
</dbReference>
<evidence type="ECO:0000256" key="1">
    <source>
        <dbReference type="SAM" id="MobiDB-lite"/>
    </source>
</evidence>
<protein>
    <submittedName>
        <fullName evidence="2">Uncharacterized protein</fullName>
    </submittedName>
</protein>
<proteinExistence type="predicted"/>
<feature type="region of interest" description="Disordered" evidence="1">
    <location>
        <begin position="40"/>
        <end position="75"/>
    </location>
</feature>
<sequence length="75" mass="8166">MLINVVIRDILDADSKRPSAERSSPLDRSGEVFFYAEGEEPRGFGHAPGGVPGVRRQGGMSLRRTRETLGVSPAR</sequence>
<evidence type="ECO:0000313" key="2">
    <source>
        <dbReference type="EMBL" id="GII43310.1"/>
    </source>
</evidence>
<accession>A0A8J3XJL1</accession>
<comment type="caution">
    <text evidence="2">The sequence shown here is derived from an EMBL/GenBank/DDBJ whole genome shotgun (WGS) entry which is preliminary data.</text>
</comment>
<reference evidence="2 3" key="1">
    <citation type="submission" date="2021-01" db="EMBL/GenBank/DDBJ databases">
        <title>Whole genome shotgun sequence of Planotetraspora phitsanulokensis NBRC 104273.</title>
        <authorList>
            <person name="Komaki H."/>
            <person name="Tamura T."/>
        </authorList>
    </citation>
    <scope>NUCLEOTIDE SEQUENCE [LARGE SCALE GENOMIC DNA]</scope>
    <source>
        <strain evidence="2 3">NBRC 104273</strain>
    </source>
</reference>
<gene>
    <name evidence="2" type="ORF">Pph01_83130</name>
</gene>
<keyword evidence="3" id="KW-1185">Reference proteome</keyword>